<dbReference type="RefSeq" id="WP_346124408.1">
    <property type="nucleotide sequence ID" value="NZ_BAABGU010000044.1"/>
</dbReference>
<evidence type="ECO:0008006" key="12">
    <source>
        <dbReference type="Google" id="ProtNLM"/>
    </source>
</evidence>
<feature type="transmembrane region" description="Helical" evidence="9">
    <location>
        <begin position="66"/>
        <end position="92"/>
    </location>
</feature>
<keyword evidence="7 9" id="KW-0472">Membrane</keyword>
<evidence type="ECO:0000256" key="5">
    <source>
        <dbReference type="ARBA" id="ARBA00022692"/>
    </source>
</evidence>
<feature type="transmembrane region" description="Helical" evidence="9">
    <location>
        <begin position="12"/>
        <end position="30"/>
    </location>
</feature>
<feature type="transmembrane region" description="Helical" evidence="9">
    <location>
        <begin position="36"/>
        <end position="54"/>
    </location>
</feature>
<comment type="caution">
    <text evidence="10">The sequence shown here is derived from an EMBL/GenBank/DDBJ whole genome shotgun (WGS) entry which is preliminary data.</text>
</comment>
<evidence type="ECO:0000256" key="9">
    <source>
        <dbReference type="SAM" id="Phobius"/>
    </source>
</evidence>
<dbReference type="Proteomes" id="UP001500307">
    <property type="component" value="Unassembled WGS sequence"/>
</dbReference>
<reference evidence="11" key="1">
    <citation type="journal article" date="2019" name="Int. J. Syst. Evol. Microbiol.">
        <title>The Global Catalogue of Microorganisms (GCM) 10K type strain sequencing project: providing services to taxonomists for standard genome sequencing and annotation.</title>
        <authorList>
            <consortium name="The Broad Institute Genomics Platform"/>
            <consortium name="The Broad Institute Genome Sequencing Center for Infectious Disease"/>
            <person name="Wu L."/>
            <person name="Ma J."/>
        </authorList>
    </citation>
    <scope>NUCLEOTIDE SEQUENCE [LARGE SCALE GENOMIC DNA]</scope>
    <source>
        <strain evidence="11">JCM 3175</strain>
    </source>
</reference>
<feature type="region of interest" description="Disordered" evidence="8">
    <location>
        <begin position="347"/>
        <end position="393"/>
    </location>
</feature>
<feature type="transmembrane region" description="Helical" evidence="9">
    <location>
        <begin position="265"/>
        <end position="285"/>
    </location>
</feature>
<dbReference type="Pfam" id="PF01594">
    <property type="entry name" value="AI-2E_transport"/>
    <property type="match status" value="1"/>
</dbReference>
<evidence type="ECO:0000256" key="8">
    <source>
        <dbReference type="SAM" id="MobiDB-lite"/>
    </source>
</evidence>
<feature type="transmembrane region" description="Helical" evidence="9">
    <location>
        <begin position="153"/>
        <end position="172"/>
    </location>
</feature>
<evidence type="ECO:0000256" key="1">
    <source>
        <dbReference type="ARBA" id="ARBA00004651"/>
    </source>
</evidence>
<evidence type="ECO:0000256" key="4">
    <source>
        <dbReference type="ARBA" id="ARBA00022475"/>
    </source>
</evidence>
<gene>
    <name evidence="10" type="ORF">GCM10023176_55700</name>
</gene>
<proteinExistence type="inferred from homology"/>
<dbReference type="InterPro" id="IPR002549">
    <property type="entry name" value="AI-2E-like"/>
</dbReference>
<comment type="subcellular location">
    <subcellularLocation>
        <location evidence="1">Cell membrane</location>
        <topology evidence="1">Multi-pass membrane protein</topology>
    </subcellularLocation>
</comment>
<organism evidence="10 11">
    <name type="scientific">Micromonospora coerulea</name>
    <dbReference type="NCBI Taxonomy" id="47856"/>
    <lineage>
        <taxon>Bacteria</taxon>
        <taxon>Bacillati</taxon>
        <taxon>Actinomycetota</taxon>
        <taxon>Actinomycetes</taxon>
        <taxon>Micromonosporales</taxon>
        <taxon>Micromonosporaceae</taxon>
        <taxon>Micromonospora</taxon>
    </lineage>
</organism>
<accession>A0ABP8T3C2</accession>
<keyword evidence="11" id="KW-1185">Reference proteome</keyword>
<evidence type="ECO:0000256" key="3">
    <source>
        <dbReference type="ARBA" id="ARBA00022448"/>
    </source>
</evidence>
<feature type="transmembrane region" description="Helical" evidence="9">
    <location>
        <begin position="234"/>
        <end position="258"/>
    </location>
</feature>
<name>A0ABP8T3C2_9ACTN</name>
<evidence type="ECO:0000313" key="11">
    <source>
        <dbReference type="Proteomes" id="UP001500307"/>
    </source>
</evidence>
<comment type="similarity">
    <text evidence="2">Belongs to the autoinducer-2 exporter (AI-2E) (TC 2.A.86) family.</text>
</comment>
<keyword evidence="6 9" id="KW-1133">Transmembrane helix</keyword>
<evidence type="ECO:0000256" key="2">
    <source>
        <dbReference type="ARBA" id="ARBA00009773"/>
    </source>
</evidence>
<keyword evidence="4" id="KW-1003">Cell membrane</keyword>
<evidence type="ECO:0000256" key="6">
    <source>
        <dbReference type="ARBA" id="ARBA00022989"/>
    </source>
</evidence>
<dbReference type="PANTHER" id="PTHR21716:SF53">
    <property type="entry name" value="PERMEASE PERM-RELATED"/>
    <property type="match status" value="1"/>
</dbReference>
<dbReference type="PANTHER" id="PTHR21716">
    <property type="entry name" value="TRANSMEMBRANE PROTEIN"/>
    <property type="match status" value="1"/>
</dbReference>
<protein>
    <recommendedName>
        <fullName evidence="12">AI-2E family transporter</fullName>
    </recommendedName>
</protein>
<keyword evidence="3" id="KW-0813">Transport</keyword>
<dbReference type="EMBL" id="BAABGU010000044">
    <property type="protein sequence ID" value="GAA4578908.1"/>
    <property type="molecule type" value="Genomic_DNA"/>
</dbReference>
<keyword evidence="5 9" id="KW-0812">Transmembrane</keyword>
<sequence>MSDADDRSTARRALIVIGLILATLVGLALVWETRRVLIWVVVAAFFAVALSPLVDRVQRRIVRRRAAATLVVFLAAFVALAALGLVIVVPLLDELARFADRAPDLLREARAGRGPVGELLERFHLRRHAEAHVDQIQRFGGQLGRSTVGLVRGTVQGVAGVLTVVVLAYLMVVQGPRITAGTLALAGGTRAERLRRIGRESARTITGYLSGNLLISLICGLATFVVLALTGVPFAAVIALLVAIADLIPLVGATLGAIVAAGAGFLHSPTAGVVVLVFFVVYQQVENHLLQPVIMARAVRLNPLTVLVSVLLAAELGGLLGALLAIPAAGIAQILLREFVPANRRAGSVPAAAGPADRAGGGGPDQPAGDHPRDGGTARSRHSGHRDRPPAAD</sequence>
<evidence type="ECO:0000256" key="7">
    <source>
        <dbReference type="ARBA" id="ARBA00023136"/>
    </source>
</evidence>
<evidence type="ECO:0000313" key="10">
    <source>
        <dbReference type="EMBL" id="GAA4578908.1"/>
    </source>
</evidence>
<feature type="transmembrane region" description="Helical" evidence="9">
    <location>
        <begin position="205"/>
        <end position="228"/>
    </location>
</feature>
<feature type="transmembrane region" description="Helical" evidence="9">
    <location>
        <begin position="305"/>
        <end position="336"/>
    </location>
</feature>